<evidence type="ECO:0000313" key="2">
    <source>
        <dbReference type="Proteomes" id="UP000663671"/>
    </source>
</evidence>
<dbReference type="Proteomes" id="UP000663671">
    <property type="component" value="Chromosome 5"/>
</dbReference>
<dbReference type="VEuPathDB" id="FungiDB:I7I51_03611"/>
<evidence type="ECO:0000313" key="1">
    <source>
        <dbReference type="EMBL" id="QSS61436.1"/>
    </source>
</evidence>
<dbReference type="EMBL" id="CP069111">
    <property type="protein sequence ID" value="QSS61436.1"/>
    <property type="molecule type" value="Genomic_DNA"/>
</dbReference>
<gene>
    <name evidence="1" type="ORF">I7I51_03611</name>
</gene>
<accession>A0A8A1M4J2</accession>
<sequence length="144" mass="16440">MPATTMEMPLCLSRCSAWNPRFRFASSLSFRKMPFRTIDHGPFVEYNSLVYDFDTGGFSQLRTRISRHKDILGNSAPEHCAVSLSFTIRVSSVHDASMLLGLRQVTILNTSPRSQLTLELLLGEPLFIYSQRRVSMFKRCFQGL</sequence>
<dbReference type="AlphaFoldDB" id="A0A8A1M4J2"/>
<reference evidence="1" key="1">
    <citation type="submission" date="2021-01" db="EMBL/GenBank/DDBJ databases">
        <title>Chromosome-level genome assembly of a human fungal pathogen reveals clustering of transcriptionally co-regulated genes.</title>
        <authorList>
            <person name="Voorhies M."/>
            <person name="Cohen S."/>
            <person name="Shea T.P."/>
            <person name="Petrus S."/>
            <person name="Munoz J.F."/>
            <person name="Poplawski S."/>
            <person name="Goldman W.E."/>
            <person name="Michael T."/>
            <person name="Cuomo C.A."/>
            <person name="Sil A."/>
            <person name="Beyhan S."/>
        </authorList>
    </citation>
    <scope>NUCLEOTIDE SEQUENCE</scope>
    <source>
        <strain evidence="1">WU24</strain>
    </source>
</reference>
<name>A0A8A1M4J2_AJECA</name>
<proteinExistence type="predicted"/>
<organism evidence="1 2">
    <name type="scientific">Ajellomyces capsulatus</name>
    <name type="common">Darling's disease fungus</name>
    <name type="synonym">Histoplasma capsulatum</name>
    <dbReference type="NCBI Taxonomy" id="5037"/>
    <lineage>
        <taxon>Eukaryota</taxon>
        <taxon>Fungi</taxon>
        <taxon>Dikarya</taxon>
        <taxon>Ascomycota</taxon>
        <taxon>Pezizomycotina</taxon>
        <taxon>Eurotiomycetes</taxon>
        <taxon>Eurotiomycetidae</taxon>
        <taxon>Onygenales</taxon>
        <taxon>Ajellomycetaceae</taxon>
        <taxon>Histoplasma</taxon>
    </lineage>
</organism>
<protein>
    <submittedName>
        <fullName evidence="1">Uncharacterized protein</fullName>
    </submittedName>
</protein>